<keyword evidence="3" id="KW-1185">Reference proteome</keyword>
<dbReference type="Proteomes" id="UP000660554">
    <property type="component" value="Unassembled WGS sequence"/>
</dbReference>
<dbReference type="InterPro" id="IPR000182">
    <property type="entry name" value="GNAT_dom"/>
</dbReference>
<organism evidence="2 3">
    <name type="scientific">Streptomyces virginiae</name>
    <name type="common">Streptomyces cinnamonensis</name>
    <dbReference type="NCBI Taxonomy" id="1961"/>
    <lineage>
        <taxon>Bacteria</taxon>
        <taxon>Bacillati</taxon>
        <taxon>Actinomycetota</taxon>
        <taxon>Actinomycetes</taxon>
        <taxon>Kitasatosporales</taxon>
        <taxon>Streptomycetaceae</taxon>
        <taxon>Streptomyces</taxon>
    </lineage>
</organism>
<dbReference type="Pfam" id="PF00583">
    <property type="entry name" value="Acetyltransf_1"/>
    <property type="match status" value="1"/>
</dbReference>
<dbReference type="PROSITE" id="PS51186">
    <property type="entry name" value="GNAT"/>
    <property type="match status" value="1"/>
</dbReference>
<dbReference type="InterPro" id="IPR016181">
    <property type="entry name" value="Acyl_CoA_acyltransferase"/>
</dbReference>
<dbReference type="EMBL" id="BNDV01000018">
    <property type="protein sequence ID" value="GHI18449.1"/>
    <property type="molecule type" value="Genomic_DNA"/>
</dbReference>
<protein>
    <recommendedName>
        <fullName evidence="1">N-acetyltransferase domain-containing protein</fullName>
    </recommendedName>
</protein>
<dbReference type="GeneID" id="86954459"/>
<evidence type="ECO:0000313" key="3">
    <source>
        <dbReference type="Proteomes" id="UP000660554"/>
    </source>
</evidence>
<reference evidence="3" key="1">
    <citation type="submission" date="2020-09" db="EMBL/GenBank/DDBJ databases">
        <title>Whole genome shotgun sequence of Streptomyces cinnamonensis NBRC 15873.</title>
        <authorList>
            <person name="Komaki H."/>
            <person name="Tamura T."/>
        </authorList>
    </citation>
    <scope>NUCLEOTIDE SEQUENCE [LARGE SCALE GENOMIC DNA]</scope>
    <source>
        <strain evidence="3">NBRC 15873</strain>
    </source>
</reference>
<dbReference type="CDD" id="cd04301">
    <property type="entry name" value="NAT_SF"/>
    <property type="match status" value="1"/>
</dbReference>
<proteinExistence type="predicted"/>
<gene>
    <name evidence="2" type="ORF">Scinn_79120</name>
</gene>
<accession>A0ABQ3P093</accession>
<evidence type="ECO:0000313" key="2">
    <source>
        <dbReference type="EMBL" id="GHI18449.1"/>
    </source>
</evidence>
<comment type="caution">
    <text evidence="2">The sequence shown here is derived from an EMBL/GenBank/DDBJ whole genome shotgun (WGS) entry which is preliminary data.</text>
</comment>
<name>A0ABQ3P093_STRVG</name>
<dbReference type="RefSeq" id="WP_234308649.1">
    <property type="nucleotide sequence ID" value="NZ_BMRU01000006.1"/>
</dbReference>
<sequence length="275" mass="28480">MTNPMIDSTLSELEQYYDTVPRVGGARAEDFGPLTLFVQEGTGWPYYARPALGGSDATAADVERVLARQRELGVPEAFEWVAETSPALRAAVEEAGLHVHAHPLMVLEAAEELPPHPEVRLLDAEDPLLAAALTVPALAFADPGTALGEAGPAELSAALADPSVETRRASVSAKLAAGTSGMAAAVRDGVVLCSGMFNPVGDVAEVVGVGTLPSARRQGLALGVTAALVAQARERGARTVFLSAGDDDVARIYARAGFRRVATALIAEPPAQPEA</sequence>
<feature type="domain" description="N-acetyltransferase" evidence="1">
    <location>
        <begin position="117"/>
        <end position="275"/>
    </location>
</feature>
<dbReference type="SUPFAM" id="SSF55729">
    <property type="entry name" value="Acyl-CoA N-acyltransferases (Nat)"/>
    <property type="match status" value="1"/>
</dbReference>
<evidence type="ECO:0000259" key="1">
    <source>
        <dbReference type="PROSITE" id="PS51186"/>
    </source>
</evidence>
<dbReference type="Gene3D" id="3.40.630.30">
    <property type="match status" value="1"/>
</dbReference>